<dbReference type="GO" id="GO:0051539">
    <property type="term" value="F:4 iron, 4 sulfur cluster binding"/>
    <property type="evidence" value="ECO:0007669"/>
    <property type="project" value="UniProtKB-KW"/>
</dbReference>
<protein>
    <submittedName>
        <fullName evidence="6">Cob(III)alamin reductase</fullName>
    </submittedName>
</protein>
<keyword evidence="4" id="KW-0411">Iron-sulfur</keyword>
<accession>A0A4Y1ZG49</accession>
<evidence type="ECO:0000259" key="5">
    <source>
        <dbReference type="Pfam" id="PF01512"/>
    </source>
</evidence>
<dbReference type="PANTHER" id="PTHR43034:SF2">
    <property type="entry name" value="ION-TRANSLOCATING OXIDOREDUCTASE COMPLEX SUBUNIT C"/>
    <property type="match status" value="1"/>
</dbReference>
<dbReference type="SUPFAM" id="SSF142019">
    <property type="entry name" value="Nqo1 FMN-binding domain-like"/>
    <property type="match status" value="1"/>
</dbReference>
<dbReference type="Pfam" id="PF01512">
    <property type="entry name" value="Complex1_51K"/>
    <property type="match status" value="1"/>
</dbReference>
<keyword evidence="2" id="KW-0479">Metal-binding</keyword>
<reference evidence="6 7" key="1">
    <citation type="submission" date="2017-11" db="EMBL/GenBank/DDBJ databases">
        <title>Draft Genome Sequence of Sporolactobacillus inulinus NBRC 111894 Isolated from Koso, a Japanese Sugar-Vegetable Fermented Beverage.</title>
        <authorList>
            <person name="Chiou T.Y."/>
            <person name="Oshima K."/>
            <person name="Suda W."/>
            <person name="Hattori M."/>
            <person name="Takahashi T."/>
        </authorList>
    </citation>
    <scope>NUCLEOTIDE SEQUENCE [LARGE SCALE GENOMIC DNA]</scope>
    <source>
        <strain evidence="6 7">NBRC111894</strain>
    </source>
</reference>
<evidence type="ECO:0000256" key="1">
    <source>
        <dbReference type="ARBA" id="ARBA00022485"/>
    </source>
</evidence>
<evidence type="ECO:0000256" key="3">
    <source>
        <dbReference type="ARBA" id="ARBA00023004"/>
    </source>
</evidence>
<dbReference type="PANTHER" id="PTHR43034">
    <property type="entry name" value="ION-TRANSLOCATING OXIDOREDUCTASE COMPLEX SUBUNIT C"/>
    <property type="match status" value="1"/>
</dbReference>
<sequence>MLEWVVQVSDLGEAWPKTAWWYIDCNAAECEPILAHNVAEIESAPESIYQGLLYAMESVGAANGVIAIKAKHKKAISILKNTIQDERVSVFLLDDVYPVGEKRALIRDVMGVLLSPEERSVNAGAIVVNSETLARVRQAVELGRPVISKI</sequence>
<evidence type="ECO:0000313" key="6">
    <source>
        <dbReference type="EMBL" id="GAY78117.1"/>
    </source>
</evidence>
<gene>
    <name evidence="6" type="ORF">NBRC111894_3671</name>
</gene>
<organism evidence="6 7">
    <name type="scientific">Sporolactobacillus inulinus</name>
    <dbReference type="NCBI Taxonomy" id="2078"/>
    <lineage>
        <taxon>Bacteria</taxon>
        <taxon>Bacillati</taxon>
        <taxon>Bacillota</taxon>
        <taxon>Bacilli</taxon>
        <taxon>Bacillales</taxon>
        <taxon>Sporolactobacillaceae</taxon>
        <taxon>Sporolactobacillus</taxon>
    </lineage>
</organism>
<dbReference type="GO" id="GO:0009055">
    <property type="term" value="F:electron transfer activity"/>
    <property type="evidence" value="ECO:0007669"/>
    <property type="project" value="InterPro"/>
</dbReference>
<evidence type="ECO:0000256" key="2">
    <source>
        <dbReference type="ARBA" id="ARBA00022723"/>
    </source>
</evidence>
<evidence type="ECO:0000313" key="7">
    <source>
        <dbReference type="Proteomes" id="UP000319716"/>
    </source>
</evidence>
<dbReference type="Gene3D" id="3.40.50.11540">
    <property type="entry name" value="NADH-ubiquinone oxidoreductase 51kDa subunit"/>
    <property type="match status" value="1"/>
</dbReference>
<comment type="caution">
    <text evidence="6">The sequence shown here is derived from an EMBL/GenBank/DDBJ whole genome shotgun (WGS) entry which is preliminary data.</text>
</comment>
<dbReference type="EMBL" id="BEXB01000040">
    <property type="protein sequence ID" value="GAY78117.1"/>
    <property type="molecule type" value="Genomic_DNA"/>
</dbReference>
<keyword evidence="3" id="KW-0408">Iron</keyword>
<dbReference type="GO" id="GO:0016020">
    <property type="term" value="C:membrane"/>
    <property type="evidence" value="ECO:0007669"/>
    <property type="project" value="InterPro"/>
</dbReference>
<dbReference type="AlphaFoldDB" id="A0A4Y1ZG49"/>
<dbReference type="Proteomes" id="UP000319716">
    <property type="component" value="Unassembled WGS sequence"/>
</dbReference>
<name>A0A4Y1ZG49_9BACL</name>
<dbReference type="InterPro" id="IPR011538">
    <property type="entry name" value="Nuo51_FMN-bd"/>
</dbReference>
<dbReference type="InterPro" id="IPR037225">
    <property type="entry name" value="Nuo51_FMN-bd_sf"/>
</dbReference>
<dbReference type="InterPro" id="IPR010208">
    <property type="entry name" value="Ion_transpt_RnfC/RsxC"/>
</dbReference>
<proteinExistence type="predicted"/>
<dbReference type="GO" id="GO:0046872">
    <property type="term" value="F:metal ion binding"/>
    <property type="evidence" value="ECO:0007669"/>
    <property type="project" value="UniProtKB-KW"/>
</dbReference>
<evidence type="ECO:0000256" key="4">
    <source>
        <dbReference type="ARBA" id="ARBA00023014"/>
    </source>
</evidence>
<feature type="domain" description="NADH-ubiquinone oxidoreductase 51kDa subunit FMN-binding" evidence="5">
    <location>
        <begin position="21"/>
        <end position="137"/>
    </location>
</feature>
<keyword evidence="1" id="KW-0004">4Fe-4S</keyword>